<dbReference type="EMBL" id="NFKL01000007">
    <property type="protein sequence ID" value="OUP59075.1"/>
    <property type="molecule type" value="Genomic_DNA"/>
</dbReference>
<organism evidence="1 2">
    <name type="scientific">Butyricicoccus pullicaecorum</name>
    <dbReference type="NCBI Taxonomy" id="501571"/>
    <lineage>
        <taxon>Bacteria</taxon>
        <taxon>Bacillati</taxon>
        <taxon>Bacillota</taxon>
        <taxon>Clostridia</taxon>
        <taxon>Eubacteriales</taxon>
        <taxon>Butyricicoccaceae</taxon>
        <taxon>Butyricicoccus</taxon>
    </lineage>
</organism>
<accession>A0A1Y4LQY4</accession>
<dbReference type="RefSeq" id="WP_087414763.1">
    <property type="nucleotide sequence ID" value="NZ_NFKL01000007.1"/>
</dbReference>
<name>A0A1Y4LQY4_9FIRM</name>
<evidence type="ECO:0000313" key="1">
    <source>
        <dbReference type="EMBL" id="OUP59075.1"/>
    </source>
</evidence>
<protein>
    <recommendedName>
        <fullName evidence="3">Phage tail protein</fullName>
    </recommendedName>
</protein>
<dbReference type="Proteomes" id="UP000195326">
    <property type="component" value="Unassembled WGS sequence"/>
</dbReference>
<sequence length="174" mass="19125">MADVTFITGTGDIKREAFKMFGDVSEAGDGTSPEWEIIGKKIEDMSLEMNPNVETMTDITGDVQTTLDKYEKQTSVSPYYARKESKMAAWLYNVVREERTLSEVERTFLCVNVFAGSDGKFDAWTQKGVVAVQSYGGNTKGLQIPYNIHWIGQKTFGTVAIAGGVPTFTPTPAA</sequence>
<comment type="caution">
    <text evidence="1">The sequence shown here is derived from an EMBL/GenBank/DDBJ whole genome shotgun (WGS) entry which is preliminary data.</text>
</comment>
<evidence type="ECO:0000313" key="2">
    <source>
        <dbReference type="Proteomes" id="UP000195326"/>
    </source>
</evidence>
<evidence type="ECO:0008006" key="3">
    <source>
        <dbReference type="Google" id="ProtNLM"/>
    </source>
</evidence>
<reference evidence="2" key="1">
    <citation type="submission" date="2017-04" db="EMBL/GenBank/DDBJ databases">
        <title>Function of individual gut microbiota members based on whole genome sequencing of pure cultures obtained from chicken caecum.</title>
        <authorList>
            <person name="Medvecky M."/>
            <person name="Cejkova D."/>
            <person name="Polansky O."/>
            <person name="Karasova D."/>
            <person name="Kubasova T."/>
            <person name="Cizek A."/>
            <person name="Rychlik I."/>
        </authorList>
    </citation>
    <scope>NUCLEOTIDE SEQUENCE [LARGE SCALE GENOMIC DNA]</scope>
    <source>
        <strain evidence="2">An179</strain>
    </source>
</reference>
<gene>
    <name evidence="1" type="ORF">B5F15_06315</name>
</gene>
<proteinExistence type="predicted"/>
<dbReference type="AlphaFoldDB" id="A0A1Y4LQY4"/>